<proteinExistence type="predicted"/>
<dbReference type="AlphaFoldDB" id="A0A932MLL8"/>
<feature type="region of interest" description="Disordered" evidence="1">
    <location>
        <begin position="1"/>
        <end position="26"/>
    </location>
</feature>
<sequence length="84" mass="9094">MPGKPLDHMAEATSPGQRPIDKPDLPSQGYVLTIAADAETIEGKLHLRRGRYGKFEVLCDEPEMMGGEDSHPTPLGYISLGVGF</sequence>
<protein>
    <submittedName>
        <fullName evidence="2">Uncharacterized protein</fullName>
    </submittedName>
</protein>
<dbReference type="EMBL" id="JACPUR010000017">
    <property type="protein sequence ID" value="MBI3127329.1"/>
    <property type="molecule type" value="Genomic_DNA"/>
</dbReference>
<dbReference type="SUPFAM" id="SSF82784">
    <property type="entry name" value="OsmC-like"/>
    <property type="match status" value="1"/>
</dbReference>
<organism evidence="2 3">
    <name type="scientific">Tectimicrobiota bacterium</name>
    <dbReference type="NCBI Taxonomy" id="2528274"/>
    <lineage>
        <taxon>Bacteria</taxon>
        <taxon>Pseudomonadati</taxon>
        <taxon>Nitrospinota/Tectimicrobiota group</taxon>
        <taxon>Candidatus Tectimicrobiota</taxon>
    </lineage>
</organism>
<dbReference type="InterPro" id="IPR036102">
    <property type="entry name" value="OsmC/Ohrsf"/>
</dbReference>
<dbReference type="InterPro" id="IPR015946">
    <property type="entry name" value="KH_dom-like_a/b"/>
</dbReference>
<feature type="compositionally biased region" description="Basic and acidic residues" evidence="1">
    <location>
        <begin position="1"/>
        <end position="10"/>
    </location>
</feature>
<evidence type="ECO:0000313" key="2">
    <source>
        <dbReference type="EMBL" id="MBI3127329.1"/>
    </source>
</evidence>
<accession>A0A932MLL8</accession>
<name>A0A932MLL8_UNCTE</name>
<evidence type="ECO:0000256" key="1">
    <source>
        <dbReference type="SAM" id="MobiDB-lite"/>
    </source>
</evidence>
<dbReference type="Gene3D" id="3.30.300.20">
    <property type="match status" value="1"/>
</dbReference>
<evidence type="ECO:0000313" key="3">
    <source>
        <dbReference type="Proteomes" id="UP000782312"/>
    </source>
</evidence>
<dbReference type="Proteomes" id="UP000782312">
    <property type="component" value="Unassembled WGS sequence"/>
</dbReference>
<reference evidence="2" key="1">
    <citation type="submission" date="2020-07" db="EMBL/GenBank/DDBJ databases">
        <title>Huge and variable diversity of episymbiotic CPR bacteria and DPANN archaea in groundwater ecosystems.</title>
        <authorList>
            <person name="He C.Y."/>
            <person name="Keren R."/>
            <person name="Whittaker M."/>
            <person name="Farag I.F."/>
            <person name="Doudna J."/>
            <person name="Cate J.H.D."/>
            <person name="Banfield J.F."/>
        </authorList>
    </citation>
    <scope>NUCLEOTIDE SEQUENCE</scope>
    <source>
        <strain evidence="2">NC_groundwater_763_Ag_S-0.2um_68_21</strain>
    </source>
</reference>
<gene>
    <name evidence="2" type="ORF">HYZ11_06970</name>
</gene>
<comment type="caution">
    <text evidence="2">The sequence shown here is derived from an EMBL/GenBank/DDBJ whole genome shotgun (WGS) entry which is preliminary data.</text>
</comment>